<keyword evidence="1" id="KW-0012">Acyltransferase</keyword>
<dbReference type="STRING" id="1353952.A0A165GYH2"/>
<dbReference type="InterPro" id="IPR003386">
    <property type="entry name" value="LACT/PDAT_acylTrfase"/>
</dbReference>
<dbReference type="Proteomes" id="UP000076842">
    <property type="component" value="Unassembled WGS sequence"/>
</dbReference>
<sequence>MAPTRQWLASRDFKVGEDLAEQGYNAEFPVIMVPGIVSTGLESWSTSSEARGFFRKRLWGTTTMIRAVLTDKDRWVKSLSLDTTTGLDPPGIKVRAAQGIDAASTFIPGYWIWAKIIENLACLNYDSNNLFLAAYDWRLSYYNLEERDNYFSLLKMRIEHWKQRQGKKTVLIGHSMGSEVVLYFLKWVEAEGPKYGNGGPKWVDEHIEAFINVAGTMFGVAKAMTAFLSGEMKDTVEINPAGSYVLERYFSRKERAQLFRSWAGSASMWIKGGNDIWGDGDHAPDDPDNCTLTHGRFFSFQEEHGDHVHLSGNLTANEASDWVLERTPVEFQRMVFTNYSYGLERDEKQLKKNDNDHTKWMNPLEVKLPVAPDMKIYCLYGYGKETERSYWYTQGPFEPDEDAPDAADPVCEADDCKYNNGSSLRGPLDLPLFEKHWIDTSVNLDTGAPKIKNGVKMGEGDGTVSLISLGSMCVEGWKHPRWNPAKIPVTVHEMLHQPETLDLRGGPKTADHIDVLGSTALNEAILKVASGRGHEVPNNFVSPIQKYVKRMKWD</sequence>
<dbReference type="GO" id="GO:0008374">
    <property type="term" value="F:O-acyltransferase activity"/>
    <property type="evidence" value="ECO:0007669"/>
    <property type="project" value="InterPro"/>
</dbReference>
<dbReference type="InParanoid" id="A0A165GYH2"/>
<dbReference type="SUPFAM" id="SSF53474">
    <property type="entry name" value="alpha/beta-Hydrolases"/>
    <property type="match status" value="1"/>
</dbReference>
<dbReference type="OrthoDB" id="190846at2759"/>
<organism evidence="1 2">
    <name type="scientific">Calocera cornea HHB12733</name>
    <dbReference type="NCBI Taxonomy" id="1353952"/>
    <lineage>
        <taxon>Eukaryota</taxon>
        <taxon>Fungi</taxon>
        <taxon>Dikarya</taxon>
        <taxon>Basidiomycota</taxon>
        <taxon>Agaricomycotina</taxon>
        <taxon>Dacrymycetes</taxon>
        <taxon>Dacrymycetales</taxon>
        <taxon>Dacrymycetaceae</taxon>
        <taxon>Calocera</taxon>
    </lineage>
</organism>
<name>A0A165GYH2_9BASI</name>
<dbReference type="GO" id="GO:0006629">
    <property type="term" value="P:lipid metabolic process"/>
    <property type="evidence" value="ECO:0007669"/>
    <property type="project" value="InterPro"/>
</dbReference>
<proteinExistence type="predicted"/>
<dbReference type="FunCoup" id="A0A165GYH2">
    <property type="interactions" value="185"/>
</dbReference>
<dbReference type="InterPro" id="IPR029058">
    <property type="entry name" value="AB_hydrolase_fold"/>
</dbReference>
<keyword evidence="1" id="KW-0808">Transferase</keyword>
<accession>A0A165GYH2</accession>
<dbReference type="Pfam" id="PF02450">
    <property type="entry name" value="LCAT"/>
    <property type="match status" value="2"/>
</dbReference>
<protein>
    <submittedName>
        <fullName evidence="1">Phospholipid/diacylglycerol acyltransferase</fullName>
    </submittedName>
</protein>
<keyword evidence="2" id="KW-1185">Reference proteome</keyword>
<evidence type="ECO:0000313" key="2">
    <source>
        <dbReference type="Proteomes" id="UP000076842"/>
    </source>
</evidence>
<evidence type="ECO:0000313" key="1">
    <source>
        <dbReference type="EMBL" id="KZT58645.1"/>
    </source>
</evidence>
<dbReference type="Gene3D" id="3.40.50.1820">
    <property type="entry name" value="alpha/beta hydrolase"/>
    <property type="match status" value="1"/>
</dbReference>
<reference evidence="1 2" key="1">
    <citation type="journal article" date="2016" name="Mol. Biol. Evol.">
        <title>Comparative Genomics of Early-Diverging Mushroom-Forming Fungi Provides Insights into the Origins of Lignocellulose Decay Capabilities.</title>
        <authorList>
            <person name="Nagy L.G."/>
            <person name="Riley R."/>
            <person name="Tritt A."/>
            <person name="Adam C."/>
            <person name="Daum C."/>
            <person name="Floudas D."/>
            <person name="Sun H."/>
            <person name="Yadav J.S."/>
            <person name="Pangilinan J."/>
            <person name="Larsson K.H."/>
            <person name="Matsuura K."/>
            <person name="Barry K."/>
            <person name="Labutti K."/>
            <person name="Kuo R."/>
            <person name="Ohm R.A."/>
            <person name="Bhattacharya S.S."/>
            <person name="Shirouzu T."/>
            <person name="Yoshinaga Y."/>
            <person name="Martin F.M."/>
            <person name="Grigoriev I.V."/>
            <person name="Hibbett D.S."/>
        </authorList>
    </citation>
    <scope>NUCLEOTIDE SEQUENCE [LARGE SCALE GENOMIC DNA]</scope>
    <source>
        <strain evidence="1 2">HHB12733</strain>
    </source>
</reference>
<dbReference type="EMBL" id="KV423948">
    <property type="protein sequence ID" value="KZT58645.1"/>
    <property type="molecule type" value="Genomic_DNA"/>
</dbReference>
<dbReference type="PANTHER" id="PTHR11440">
    <property type="entry name" value="LECITHIN-CHOLESTEROL ACYLTRANSFERASE-RELATED"/>
    <property type="match status" value="1"/>
</dbReference>
<gene>
    <name evidence="1" type="ORF">CALCODRAFT_494545</name>
</gene>
<dbReference type="AlphaFoldDB" id="A0A165GYH2"/>